<evidence type="ECO:0000256" key="6">
    <source>
        <dbReference type="HAMAP-Rule" id="MF_00900"/>
    </source>
</evidence>
<keyword evidence="1 6" id="KW-0963">Cytoplasm</keyword>
<feature type="coiled-coil region" evidence="9">
    <location>
        <begin position="167"/>
        <end position="204"/>
    </location>
</feature>
<evidence type="ECO:0000256" key="4">
    <source>
        <dbReference type="ARBA" id="ARBA00022842"/>
    </source>
</evidence>
<evidence type="ECO:0000256" key="3">
    <source>
        <dbReference type="ARBA" id="ARBA00022741"/>
    </source>
</evidence>
<dbReference type="STRING" id="335541.Swol_1922"/>
<evidence type="ECO:0000259" key="10">
    <source>
        <dbReference type="PROSITE" id="PS51705"/>
    </source>
</evidence>
<dbReference type="PROSITE" id="PS51705">
    <property type="entry name" value="G_HFLX"/>
    <property type="match status" value="1"/>
</dbReference>
<dbReference type="eggNOG" id="COG2262">
    <property type="taxonomic scope" value="Bacteria"/>
</dbReference>
<dbReference type="InterPro" id="IPR025121">
    <property type="entry name" value="GTPase_HflX_N"/>
</dbReference>
<dbReference type="Pfam" id="PF16360">
    <property type="entry name" value="GTP-bdg_M"/>
    <property type="match status" value="1"/>
</dbReference>
<dbReference type="PANTHER" id="PTHR10229">
    <property type="entry name" value="GTP-BINDING PROTEIN HFLX"/>
    <property type="match status" value="1"/>
</dbReference>
<accession>Q0AVN5</accession>
<dbReference type="KEGG" id="swo:Swol_1922"/>
<keyword evidence="5 6" id="KW-0342">GTP-binding</keyword>
<dbReference type="PRINTS" id="PR00326">
    <property type="entry name" value="GTP1OBG"/>
</dbReference>
<comment type="cofactor">
    <cofactor evidence="8">
        <name>Mg(2+)</name>
        <dbReference type="ChEBI" id="CHEBI:18420"/>
    </cofactor>
</comment>
<dbReference type="GO" id="GO:0005737">
    <property type="term" value="C:cytoplasm"/>
    <property type="evidence" value="ECO:0007669"/>
    <property type="project" value="UniProtKB-SubCell"/>
</dbReference>
<feature type="binding site" evidence="7">
    <location>
        <begin position="214"/>
        <end position="221"/>
    </location>
    <ligand>
        <name>GTP</name>
        <dbReference type="ChEBI" id="CHEBI:37565"/>
    </ligand>
</feature>
<dbReference type="GO" id="GO:0005525">
    <property type="term" value="F:GTP binding"/>
    <property type="evidence" value="ECO:0007669"/>
    <property type="project" value="UniProtKB-UniRule"/>
</dbReference>
<dbReference type="InterPro" id="IPR032305">
    <property type="entry name" value="GTP-bd_M"/>
</dbReference>
<feature type="binding site" evidence="8">
    <location>
        <position position="248"/>
    </location>
    <ligand>
        <name>Mg(2+)</name>
        <dbReference type="ChEBI" id="CHEBI:18420"/>
    </ligand>
</feature>
<dbReference type="HOGENOM" id="CLU_019597_2_2_9"/>
<evidence type="ECO:0000256" key="5">
    <source>
        <dbReference type="ARBA" id="ARBA00023134"/>
    </source>
</evidence>
<dbReference type="SUPFAM" id="SSF52540">
    <property type="entry name" value="P-loop containing nucleoside triphosphate hydrolases"/>
    <property type="match status" value="1"/>
</dbReference>
<evidence type="ECO:0000256" key="1">
    <source>
        <dbReference type="ARBA" id="ARBA00022490"/>
    </source>
</evidence>
<evidence type="ECO:0000256" key="2">
    <source>
        <dbReference type="ARBA" id="ARBA00022723"/>
    </source>
</evidence>
<comment type="subunit">
    <text evidence="6">Monomer. Associates with the 50S ribosomal subunit.</text>
</comment>
<dbReference type="NCBIfam" id="TIGR03156">
    <property type="entry name" value="GTP_HflX"/>
    <property type="match status" value="1"/>
</dbReference>
<evidence type="ECO:0000256" key="7">
    <source>
        <dbReference type="PIRSR" id="PIRSR006809-1"/>
    </source>
</evidence>
<proteinExistence type="inferred from homology"/>
<dbReference type="GO" id="GO:0046872">
    <property type="term" value="F:metal ion binding"/>
    <property type="evidence" value="ECO:0007669"/>
    <property type="project" value="UniProtKB-KW"/>
</dbReference>
<dbReference type="PIRSF" id="PIRSF006809">
    <property type="entry name" value="GTP-binding_hflX_prd"/>
    <property type="match status" value="1"/>
</dbReference>
<dbReference type="FunFam" id="3.40.50.11060:FF:000001">
    <property type="entry name" value="GTPase HflX"/>
    <property type="match status" value="1"/>
</dbReference>
<dbReference type="Gene3D" id="3.40.50.300">
    <property type="entry name" value="P-loop containing nucleotide triphosphate hydrolases"/>
    <property type="match status" value="1"/>
</dbReference>
<comment type="subcellular location">
    <subcellularLocation>
        <location evidence="6">Cytoplasm</location>
    </subcellularLocation>
    <text evidence="6">May associate with membranes.</text>
</comment>
<evidence type="ECO:0000256" key="9">
    <source>
        <dbReference type="SAM" id="Coils"/>
    </source>
</evidence>
<keyword evidence="12" id="KW-1185">Reference proteome</keyword>
<dbReference type="OrthoDB" id="9812272at2"/>
<dbReference type="Pfam" id="PF01926">
    <property type="entry name" value="MMR_HSR1"/>
    <property type="match status" value="1"/>
</dbReference>
<dbReference type="Pfam" id="PF13167">
    <property type="entry name" value="GTP-bdg_N"/>
    <property type="match status" value="1"/>
</dbReference>
<dbReference type="AlphaFoldDB" id="Q0AVN5"/>
<organism evidence="11 12">
    <name type="scientific">Syntrophomonas wolfei subsp. wolfei (strain DSM 2245B / Goettingen)</name>
    <dbReference type="NCBI Taxonomy" id="335541"/>
    <lineage>
        <taxon>Bacteria</taxon>
        <taxon>Bacillati</taxon>
        <taxon>Bacillota</taxon>
        <taxon>Clostridia</taxon>
        <taxon>Eubacteriales</taxon>
        <taxon>Syntrophomonadaceae</taxon>
        <taxon>Syntrophomonas</taxon>
    </lineage>
</organism>
<keyword evidence="9" id="KW-0175">Coiled coil</keyword>
<evidence type="ECO:0000256" key="8">
    <source>
        <dbReference type="PIRSR" id="PIRSR006809-2"/>
    </source>
</evidence>
<dbReference type="InterPro" id="IPR006073">
    <property type="entry name" value="GTP-bd"/>
</dbReference>
<dbReference type="InterPro" id="IPR027417">
    <property type="entry name" value="P-loop_NTPase"/>
</dbReference>
<dbReference type="Gene3D" id="6.10.250.2860">
    <property type="match status" value="1"/>
</dbReference>
<dbReference type="Proteomes" id="UP000001968">
    <property type="component" value="Chromosome"/>
</dbReference>
<dbReference type="PANTHER" id="PTHR10229:SF0">
    <property type="entry name" value="GTP-BINDING PROTEIN 6-RELATED"/>
    <property type="match status" value="1"/>
</dbReference>
<dbReference type="CDD" id="cd01878">
    <property type="entry name" value="HflX"/>
    <property type="match status" value="1"/>
</dbReference>
<reference evidence="12" key="1">
    <citation type="journal article" date="2010" name="Environ. Microbiol.">
        <title>The genome of Syntrophomonas wolfei: new insights into syntrophic metabolism and biohydrogen production.</title>
        <authorList>
            <person name="Sieber J.R."/>
            <person name="Sims D.R."/>
            <person name="Han C."/>
            <person name="Kim E."/>
            <person name="Lykidis A."/>
            <person name="Lapidus A.L."/>
            <person name="McDonnald E."/>
            <person name="Rohlin L."/>
            <person name="Culley D.E."/>
            <person name="Gunsalus R."/>
            <person name="McInerney M.J."/>
        </authorList>
    </citation>
    <scope>NUCLEOTIDE SEQUENCE [LARGE SCALE GENOMIC DNA]</scope>
    <source>
        <strain evidence="12">DSM 2245B / Goettingen</strain>
    </source>
</reference>
<dbReference type="InterPro" id="IPR016496">
    <property type="entry name" value="GTPase_HflX"/>
</dbReference>
<protein>
    <recommendedName>
        <fullName evidence="6">GTPase HflX</fullName>
    </recommendedName>
    <alternativeName>
        <fullName evidence="6">GTP-binding protein HflX</fullName>
    </alternativeName>
</protein>
<feature type="domain" description="Hflx-type G" evidence="10">
    <location>
        <begin position="208"/>
        <end position="375"/>
    </location>
</feature>
<keyword evidence="2 8" id="KW-0479">Metal-binding</keyword>
<comment type="similarity">
    <text evidence="6">Belongs to the TRAFAC class OBG-HflX-like GTPase superfamily. HflX GTPase family.</text>
</comment>
<gene>
    <name evidence="6" type="primary">hflX</name>
    <name evidence="11" type="ordered locus">Swol_1922</name>
</gene>
<dbReference type="GO" id="GO:0003924">
    <property type="term" value="F:GTPase activity"/>
    <property type="evidence" value="ECO:0007669"/>
    <property type="project" value="UniProtKB-UniRule"/>
</dbReference>
<feature type="binding site" evidence="7">
    <location>
        <begin position="334"/>
        <end position="337"/>
    </location>
    <ligand>
        <name>GTP</name>
        <dbReference type="ChEBI" id="CHEBI:37565"/>
    </ligand>
</feature>
<feature type="binding site" evidence="7">
    <location>
        <begin position="246"/>
        <end position="250"/>
    </location>
    <ligand>
        <name>GTP</name>
        <dbReference type="ChEBI" id="CHEBI:37565"/>
    </ligand>
</feature>
<dbReference type="Gene3D" id="3.40.50.11060">
    <property type="entry name" value="GTPase HflX, N-terminal domain"/>
    <property type="match status" value="1"/>
</dbReference>
<name>Q0AVN5_SYNWW</name>
<dbReference type="InterPro" id="IPR042108">
    <property type="entry name" value="GTPase_HflX_N_sf"/>
</dbReference>
<evidence type="ECO:0000313" key="12">
    <source>
        <dbReference type="Proteomes" id="UP000001968"/>
    </source>
</evidence>
<keyword evidence="4 8" id="KW-0460">Magnesium</keyword>
<feature type="binding site" evidence="7">
    <location>
        <begin position="353"/>
        <end position="355"/>
    </location>
    <ligand>
        <name>GTP</name>
        <dbReference type="ChEBI" id="CHEBI:37565"/>
    </ligand>
</feature>
<sequence>MNKQGAESLSKRTTWEKAILVAVKTGATKEAEFNSSLQELAGLAEAAGAKVVATLTQARDKPHAATYIGKGKLQELEHLLAEKEPELLIFDSELSPTQLRKLEDKLQIKIVDRTLLILDIFGQRARSREGLLQVELASLEYRLPRLTGIGKEMSRLGAGIGTRGAGEQKLELDRRHIRSRIREIKRQMEKLEKTRELHKKQRHRAGYQVISLVGYTNAGKSSLFNALCQVAHSSGQPQVEANRRLFQTLDTTTRKIKLDSHYEVLITDTVGFIQNLPHHLVAAFRSTLEEAVAADLLLHVVDLADPAYLDKIKVVEGVLEELGAEKERIMPVFNKVDLLAGISPIQAPPNYVSARTGQGIEELLGQIKNRLEAIS</sequence>
<feature type="binding site" evidence="7">
    <location>
        <begin position="268"/>
        <end position="271"/>
    </location>
    <ligand>
        <name>GTP</name>
        <dbReference type="ChEBI" id="CHEBI:37565"/>
    </ligand>
</feature>
<evidence type="ECO:0000313" key="11">
    <source>
        <dbReference type="EMBL" id="ABI69219.1"/>
    </source>
</evidence>
<dbReference type="GO" id="GO:0043022">
    <property type="term" value="F:ribosome binding"/>
    <property type="evidence" value="ECO:0007669"/>
    <property type="project" value="TreeGrafter"/>
</dbReference>
<dbReference type="EMBL" id="CP000448">
    <property type="protein sequence ID" value="ABI69219.1"/>
    <property type="molecule type" value="Genomic_DNA"/>
</dbReference>
<feature type="binding site" evidence="8">
    <location>
        <position position="221"/>
    </location>
    <ligand>
        <name>Mg(2+)</name>
        <dbReference type="ChEBI" id="CHEBI:18420"/>
    </ligand>
</feature>
<comment type="function">
    <text evidence="6">GTPase that associates with the 50S ribosomal subunit and may have a role during protein synthesis or ribosome biogenesis.</text>
</comment>
<dbReference type="RefSeq" id="WP_011641312.1">
    <property type="nucleotide sequence ID" value="NC_008346.1"/>
</dbReference>
<dbReference type="HAMAP" id="MF_00900">
    <property type="entry name" value="GTPase_HflX"/>
    <property type="match status" value="1"/>
</dbReference>
<keyword evidence="3 6" id="KW-0547">Nucleotide-binding</keyword>
<dbReference type="InterPro" id="IPR030394">
    <property type="entry name" value="G_HFLX_dom"/>
</dbReference>